<reference evidence="1 2" key="1">
    <citation type="journal article" date="2013" name="Nat. Commun.">
        <title>The evolution and pathogenic mechanisms of the rice sheath blight pathogen.</title>
        <authorList>
            <person name="Zheng A."/>
            <person name="Lin R."/>
            <person name="Xu L."/>
            <person name="Qin P."/>
            <person name="Tang C."/>
            <person name="Ai P."/>
            <person name="Zhang D."/>
            <person name="Liu Y."/>
            <person name="Sun Z."/>
            <person name="Feng H."/>
            <person name="Wang Y."/>
            <person name="Chen Y."/>
            <person name="Liang X."/>
            <person name="Fu R."/>
            <person name="Li Q."/>
            <person name="Zhang J."/>
            <person name="Yu X."/>
            <person name="Xie Z."/>
            <person name="Ding L."/>
            <person name="Guan P."/>
            <person name="Tang J."/>
            <person name="Liang Y."/>
            <person name="Wang S."/>
            <person name="Deng Q."/>
            <person name="Li S."/>
            <person name="Zhu J."/>
            <person name="Wang L."/>
            <person name="Liu H."/>
            <person name="Li P."/>
        </authorList>
    </citation>
    <scope>NUCLEOTIDE SEQUENCE [LARGE SCALE GENOMIC DNA]</scope>
    <source>
        <strain evidence="2">AG-1 IA</strain>
    </source>
</reference>
<dbReference type="Proteomes" id="UP000011668">
    <property type="component" value="Unassembled WGS sequence"/>
</dbReference>
<dbReference type="EMBL" id="AFRT01002525">
    <property type="protein sequence ID" value="ELU37629.1"/>
    <property type="molecule type" value="Genomic_DNA"/>
</dbReference>
<protein>
    <submittedName>
        <fullName evidence="1">Uncharacterized protein</fullName>
    </submittedName>
</protein>
<sequence length="67" mass="7617">MPSGLVRGRKACYSETTREESDIKKRTNKLTNIAKHHVITRVVWFCQGSPPPTPRIDATSFDFIHCS</sequence>
<evidence type="ECO:0000313" key="2">
    <source>
        <dbReference type="Proteomes" id="UP000011668"/>
    </source>
</evidence>
<dbReference type="HOGENOM" id="CLU_2814196_0_0_1"/>
<accession>L8WMQ3</accession>
<proteinExistence type="predicted"/>
<dbReference type="AlphaFoldDB" id="L8WMQ3"/>
<comment type="caution">
    <text evidence="1">The sequence shown here is derived from an EMBL/GenBank/DDBJ whole genome shotgun (WGS) entry which is preliminary data.</text>
</comment>
<name>L8WMQ3_THACA</name>
<keyword evidence="2" id="KW-1185">Reference proteome</keyword>
<evidence type="ECO:0000313" key="1">
    <source>
        <dbReference type="EMBL" id="ELU37629.1"/>
    </source>
</evidence>
<gene>
    <name evidence="1" type="ORF">AG1IA_08341</name>
</gene>
<organism evidence="1 2">
    <name type="scientific">Thanatephorus cucumeris (strain AG1-IA)</name>
    <name type="common">Rice sheath blight fungus</name>
    <name type="synonym">Rhizoctonia solani</name>
    <dbReference type="NCBI Taxonomy" id="983506"/>
    <lineage>
        <taxon>Eukaryota</taxon>
        <taxon>Fungi</taxon>
        <taxon>Dikarya</taxon>
        <taxon>Basidiomycota</taxon>
        <taxon>Agaricomycotina</taxon>
        <taxon>Agaricomycetes</taxon>
        <taxon>Cantharellales</taxon>
        <taxon>Ceratobasidiaceae</taxon>
        <taxon>Rhizoctonia</taxon>
        <taxon>Rhizoctonia solani AG-1</taxon>
    </lineage>
</organism>